<evidence type="ECO:0000256" key="1">
    <source>
        <dbReference type="SAM" id="MobiDB-lite"/>
    </source>
</evidence>
<dbReference type="AlphaFoldDB" id="A0A835LDH2"/>
<gene>
    <name evidence="2" type="ORF">IFM89_005659</name>
</gene>
<protein>
    <submittedName>
        <fullName evidence="2">Uncharacterized protein</fullName>
    </submittedName>
</protein>
<reference evidence="2 3" key="1">
    <citation type="submission" date="2020-10" db="EMBL/GenBank/DDBJ databases">
        <title>The Coptis chinensis genome and diversification of protoberbering-type alkaloids.</title>
        <authorList>
            <person name="Wang B."/>
            <person name="Shu S."/>
            <person name="Song C."/>
            <person name="Liu Y."/>
        </authorList>
    </citation>
    <scope>NUCLEOTIDE SEQUENCE [LARGE SCALE GENOMIC DNA]</scope>
    <source>
        <strain evidence="2">HL-2020</strain>
        <tissue evidence="2">Leaf</tissue>
    </source>
</reference>
<feature type="region of interest" description="Disordered" evidence="1">
    <location>
        <begin position="1"/>
        <end position="38"/>
    </location>
</feature>
<organism evidence="2 3">
    <name type="scientific">Coptis chinensis</name>
    <dbReference type="NCBI Taxonomy" id="261450"/>
    <lineage>
        <taxon>Eukaryota</taxon>
        <taxon>Viridiplantae</taxon>
        <taxon>Streptophyta</taxon>
        <taxon>Embryophyta</taxon>
        <taxon>Tracheophyta</taxon>
        <taxon>Spermatophyta</taxon>
        <taxon>Magnoliopsida</taxon>
        <taxon>Ranunculales</taxon>
        <taxon>Ranunculaceae</taxon>
        <taxon>Coptidoideae</taxon>
        <taxon>Coptis</taxon>
    </lineage>
</organism>
<accession>A0A835LDH2</accession>
<sequence length="97" mass="11007">MSSTPPTTPSPPSPRPIPRRESAWGVQEGSPEPKPHRCNDRAEDVIQACFEGNLFKTIPGPFKLFWRCMRSKPGEEPAEPFYYLEPVPPKTEDIKLE</sequence>
<comment type="caution">
    <text evidence="2">The sequence shown here is derived from an EMBL/GenBank/DDBJ whole genome shotgun (WGS) entry which is preliminary data.</text>
</comment>
<proteinExistence type="predicted"/>
<keyword evidence="3" id="KW-1185">Reference proteome</keyword>
<evidence type="ECO:0000313" key="2">
    <source>
        <dbReference type="EMBL" id="KAF9587784.1"/>
    </source>
</evidence>
<dbReference type="PANTHER" id="PTHR36706">
    <property type="entry name" value="UNNAMED PRODUCT"/>
    <property type="match status" value="1"/>
</dbReference>
<dbReference type="EMBL" id="JADFTS010000009">
    <property type="protein sequence ID" value="KAF9587784.1"/>
    <property type="molecule type" value="Genomic_DNA"/>
</dbReference>
<feature type="compositionally biased region" description="Pro residues" evidence="1">
    <location>
        <begin position="1"/>
        <end position="16"/>
    </location>
</feature>
<dbReference type="OrthoDB" id="5516192at2759"/>
<evidence type="ECO:0000313" key="3">
    <source>
        <dbReference type="Proteomes" id="UP000631114"/>
    </source>
</evidence>
<dbReference type="Proteomes" id="UP000631114">
    <property type="component" value="Unassembled WGS sequence"/>
</dbReference>
<feature type="region of interest" description="Disordered" evidence="1">
    <location>
        <begin position="75"/>
        <end position="97"/>
    </location>
</feature>
<name>A0A835LDH2_9MAGN</name>